<accession>A0A8E7AXY1</accession>
<evidence type="ECO:0000256" key="5">
    <source>
        <dbReference type="ARBA" id="ARBA00023065"/>
    </source>
</evidence>
<dbReference type="HAMAP" id="MF_01521">
    <property type="entry name" value="MntP_pump"/>
    <property type="match status" value="1"/>
</dbReference>
<feature type="transmembrane region" description="Helical" evidence="8">
    <location>
        <begin position="165"/>
        <end position="182"/>
    </location>
</feature>
<evidence type="ECO:0000256" key="2">
    <source>
        <dbReference type="ARBA" id="ARBA00022475"/>
    </source>
</evidence>
<dbReference type="EMBL" id="CP075546">
    <property type="protein sequence ID" value="QVV88309.1"/>
    <property type="molecule type" value="Genomic_DNA"/>
</dbReference>
<comment type="subcellular location">
    <subcellularLocation>
        <location evidence="8">Cell membrane</location>
        <topology evidence="8">Multi-pass membrane protein</topology>
    </subcellularLocation>
</comment>
<feature type="transmembrane region" description="Helical" evidence="8">
    <location>
        <begin position="71"/>
        <end position="90"/>
    </location>
</feature>
<dbReference type="InterPro" id="IPR022929">
    <property type="entry name" value="Put_MntP"/>
</dbReference>
<keyword evidence="6 8" id="KW-0472">Membrane</keyword>
<dbReference type="GeneID" id="65566164"/>
<organism evidence="9 10">
    <name type="scientific">Methanospirillum purgamenti</name>
    <dbReference type="NCBI Taxonomy" id="2834276"/>
    <lineage>
        <taxon>Archaea</taxon>
        <taxon>Methanobacteriati</taxon>
        <taxon>Methanobacteriota</taxon>
        <taxon>Stenosarchaea group</taxon>
        <taxon>Methanomicrobia</taxon>
        <taxon>Methanomicrobiales</taxon>
        <taxon>Methanospirillaceae</taxon>
        <taxon>Methanospirillum</taxon>
    </lineage>
</organism>
<dbReference type="RefSeq" id="WP_214419125.1">
    <property type="nucleotide sequence ID" value="NZ_CP075546.1"/>
</dbReference>
<evidence type="ECO:0000313" key="9">
    <source>
        <dbReference type="EMBL" id="QVV88309.1"/>
    </source>
</evidence>
<protein>
    <recommendedName>
        <fullName evidence="8">Putative manganese efflux pump MntP</fullName>
    </recommendedName>
</protein>
<dbReference type="PANTHER" id="PTHR35529:SF1">
    <property type="entry name" value="MANGANESE EFFLUX PUMP MNTP-RELATED"/>
    <property type="match status" value="1"/>
</dbReference>
<feature type="transmembrane region" description="Helical" evidence="8">
    <location>
        <begin position="6"/>
        <end position="25"/>
    </location>
</feature>
<dbReference type="KEGG" id="mrtj:KHC33_13380"/>
<dbReference type="AlphaFoldDB" id="A0A8E7AXY1"/>
<evidence type="ECO:0000256" key="7">
    <source>
        <dbReference type="ARBA" id="ARBA00023211"/>
    </source>
</evidence>
<proteinExistence type="inferred from homology"/>
<dbReference type="Pfam" id="PF02659">
    <property type="entry name" value="Mntp"/>
    <property type="match status" value="1"/>
</dbReference>
<name>A0A8E7AXY1_9EURY</name>
<dbReference type="Proteomes" id="UP000680656">
    <property type="component" value="Chromosome"/>
</dbReference>
<evidence type="ECO:0000313" key="10">
    <source>
        <dbReference type="Proteomes" id="UP000680656"/>
    </source>
</evidence>
<keyword evidence="3 8" id="KW-0812">Transmembrane</keyword>
<keyword evidence="5 8" id="KW-0406">Ion transport</keyword>
<keyword evidence="10" id="KW-1185">Reference proteome</keyword>
<evidence type="ECO:0000256" key="1">
    <source>
        <dbReference type="ARBA" id="ARBA00022448"/>
    </source>
</evidence>
<dbReference type="PANTHER" id="PTHR35529">
    <property type="entry name" value="MANGANESE EFFLUX PUMP MNTP-RELATED"/>
    <property type="match status" value="1"/>
</dbReference>
<reference evidence="9 10" key="1">
    <citation type="submission" date="2021-05" db="EMBL/GenBank/DDBJ databases">
        <title>A novel Methanospirillum isolate from a pyrite-forming mixed culture.</title>
        <authorList>
            <person name="Bunk B."/>
            <person name="Sproer C."/>
            <person name="Spring S."/>
            <person name="Pester M."/>
        </authorList>
    </citation>
    <scope>NUCLEOTIDE SEQUENCE [LARGE SCALE GENOMIC DNA]</scope>
    <source>
        <strain evidence="9 10">J.3.6.1-F.2.7.3</strain>
    </source>
</reference>
<gene>
    <name evidence="8" type="primary">mntP</name>
    <name evidence="9" type="ORF">KHC33_13380</name>
</gene>
<feature type="transmembrane region" description="Helical" evidence="8">
    <location>
        <begin position="37"/>
        <end position="59"/>
    </location>
</feature>
<dbReference type="GO" id="GO:0005384">
    <property type="term" value="F:manganese ion transmembrane transporter activity"/>
    <property type="evidence" value="ECO:0007669"/>
    <property type="project" value="UniProtKB-UniRule"/>
</dbReference>
<evidence type="ECO:0000256" key="4">
    <source>
        <dbReference type="ARBA" id="ARBA00022989"/>
    </source>
</evidence>
<feature type="transmembrane region" description="Helical" evidence="8">
    <location>
        <begin position="102"/>
        <end position="127"/>
    </location>
</feature>
<dbReference type="InterPro" id="IPR003810">
    <property type="entry name" value="Mntp/YtaF"/>
</dbReference>
<evidence type="ECO:0000256" key="3">
    <source>
        <dbReference type="ARBA" id="ARBA00022692"/>
    </source>
</evidence>
<feature type="transmembrane region" description="Helical" evidence="8">
    <location>
        <begin position="133"/>
        <end position="153"/>
    </location>
</feature>
<keyword evidence="1 8" id="KW-0813">Transport</keyword>
<keyword evidence="7 8" id="KW-0464">Manganese</keyword>
<keyword evidence="2 8" id="KW-1003">Cell membrane</keyword>
<comment type="similarity">
    <text evidence="8">Belongs to the MntP (TC 9.B.29) family.</text>
</comment>
<keyword evidence="4 8" id="KW-1133">Transmembrane helix</keyword>
<sequence length="192" mass="20297">MELLFTSILLGIGLAMDCLAVSFAVGAHQKTSRIKAAFILALFFGGFQGGMTVLGWLLGTGFADFISEYDHWVAFGLLFIIGGKMVYEGVQDGEEETAPDVFNLVAVLILAIATSIDALAVGLSFAFLQIFPIIPAIIIGIISGIFATAGVYTGGRLGHLLGRRVDIVGGIILVLIGLRILLEHTVWNGTGL</sequence>
<dbReference type="GO" id="GO:0005886">
    <property type="term" value="C:plasma membrane"/>
    <property type="evidence" value="ECO:0007669"/>
    <property type="project" value="UniProtKB-SubCell"/>
</dbReference>
<evidence type="ECO:0000256" key="8">
    <source>
        <dbReference type="HAMAP-Rule" id="MF_01521"/>
    </source>
</evidence>
<comment type="function">
    <text evidence="8">Probably functions as a manganese efflux pump.</text>
</comment>
<evidence type="ECO:0000256" key="6">
    <source>
        <dbReference type="ARBA" id="ARBA00023136"/>
    </source>
</evidence>